<gene>
    <name evidence="3" type="ORF">RM609_15040</name>
</gene>
<dbReference type="Proteomes" id="UP001180531">
    <property type="component" value="Unassembled WGS sequence"/>
</dbReference>
<dbReference type="PANTHER" id="PTHR34473:SF3">
    <property type="entry name" value="TRANSMEMBRANE PROTEIN-RELATED"/>
    <property type="match status" value="1"/>
</dbReference>
<evidence type="ECO:0000259" key="2">
    <source>
        <dbReference type="Pfam" id="PF03703"/>
    </source>
</evidence>
<keyword evidence="4" id="KW-1185">Reference proteome</keyword>
<feature type="transmembrane region" description="Helical" evidence="1">
    <location>
        <begin position="57"/>
        <end position="76"/>
    </location>
</feature>
<feature type="transmembrane region" description="Helical" evidence="1">
    <location>
        <begin position="196"/>
        <end position="215"/>
    </location>
</feature>
<protein>
    <submittedName>
        <fullName evidence="3">PH domain-containing protein</fullName>
    </submittedName>
</protein>
<feature type="transmembrane region" description="Helical" evidence="1">
    <location>
        <begin position="241"/>
        <end position="262"/>
    </location>
</feature>
<evidence type="ECO:0000313" key="3">
    <source>
        <dbReference type="EMBL" id="MDT0450380.1"/>
    </source>
</evidence>
<evidence type="ECO:0000313" key="4">
    <source>
        <dbReference type="Proteomes" id="UP001180531"/>
    </source>
</evidence>
<organism evidence="3 4">
    <name type="scientific">Streptomyces hesseae</name>
    <dbReference type="NCBI Taxonomy" id="3075519"/>
    <lineage>
        <taxon>Bacteria</taxon>
        <taxon>Bacillati</taxon>
        <taxon>Actinomycetota</taxon>
        <taxon>Actinomycetes</taxon>
        <taxon>Kitasatosporales</taxon>
        <taxon>Streptomycetaceae</taxon>
        <taxon>Streptomyces</taxon>
    </lineage>
</organism>
<feature type="domain" description="YdbS-like PH" evidence="2">
    <location>
        <begin position="444"/>
        <end position="520"/>
    </location>
</feature>
<dbReference type="InterPro" id="IPR005182">
    <property type="entry name" value="YdbS-like_PH"/>
</dbReference>
<dbReference type="RefSeq" id="WP_311611198.1">
    <property type="nucleotide sequence ID" value="NZ_JAVRFI010000008.1"/>
</dbReference>
<feature type="transmembrane region" description="Helical" evidence="1">
    <location>
        <begin position="420"/>
        <end position="444"/>
    </location>
</feature>
<feature type="domain" description="YdbS-like PH" evidence="2">
    <location>
        <begin position="83"/>
        <end position="158"/>
    </location>
</feature>
<keyword evidence="1" id="KW-1133">Transmembrane helix</keyword>
<sequence>MSSGEGLRLRAPRHGVDPGARGWWTARALLTVSGPMTLAALALLVPGLLFFSGALVWLAPLVTVVLLVPAVAYALVMPARRCRTHGWELGETALYAVSGWFGRRRRIVPLSRVESVALRRGPLLRRYGLAVVTVATGSDAGAVRIAGVSDTAARRLTARIEAAIAHREPAVSHAEEGRGAKVLAVASARRLRYAPLTFWVWGGVLVAGGTVWRVLNALGVKPWRIGIFRRLWAGYGAGAPWLAALLGLAAVTLLGVAGALVVHAGTWWRYRLERTPSGGLDVRRGLFATSVVSIEADRLCGVALREPLLLRAGGGASVRAVAGGLGDRERNRKRSVVLPPAPRAEALRVCAEVLGVRAEVLGTGGVIEAGDAPRTGELSGALRPAPRVALRRRLVGALGWGVLPVALVLVGLGWLLDLPVLLWCAAGWVAVASPVVCALAWDAYRALGYAVRGRHLVVRSGTFGRETVALDRSSVQGWTFTDTPFALRADVATLTAAVPAGEDGYRIRDIPAAEAAKFAEFAAPGIVREFLIRTSD</sequence>
<accession>A0ABU2SQV7</accession>
<dbReference type="EMBL" id="JAVRFI010000008">
    <property type="protein sequence ID" value="MDT0450380.1"/>
    <property type="molecule type" value="Genomic_DNA"/>
</dbReference>
<keyword evidence="1" id="KW-0812">Transmembrane</keyword>
<feature type="transmembrane region" description="Helical" evidence="1">
    <location>
        <begin position="28"/>
        <end position="51"/>
    </location>
</feature>
<proteinExistence type="predicted"/>
<name>A0ABU2SQV7_9ACTN</name>
<evidence type="ECO:0000256" key="1">
    <source>
        <dbReference type="SAM" id="Phobius"/>
    </source>
</evidence>
<keyword evidence="1" id="KW-0472">Membrane</keyword>
<reference evidence="3" key="1">
    <citation type="submission" date="2024-05" db="EMBL/GenBank/DDBJ databases">
        <title>30 novel species of actinomycetes from the DSMZ collection.</title>
        <authorList>
            <person name="Nouioui I."/>
        </authorList>
    </citation>
    <scope>NUCLEOTIDE SEQUENCE</scope>
    <source>
        <strain evidence="3">DSM 40473</strain>
    </source>
</reference>
<dbReference type="Pfam" id="PF03703">
    <property type="entry name" value="bPH_2"/>
    <property type="match status" value="2"/>
</dbReference>
<feature type="transmembrane region" description="Helical" evidence="1">
    <location>
        <begin position="394"/>
        <end position="414"/>
    </location>
</feature>
<dbReference type="PANTHER" id="PTHR34473">
    <property type="entry name" value="UPF0699 TRANSMEMBRANE PROTEIN YDBS"/>
    <property type="match status" value="1"/>
</dbReference>
<comment type="caution">
    <text evidence="3">The sequence shown here is derived from an EMBL/GenBank/DDBJ whole genome shotgun (WGS) entry which is preliminary data.</text>
</comment>